<dbReference type="PANTHER" id="PTHR30250:SF11">
    <property type="entry name" value="O-ANTIGEN TRANSPORTER-RELATED"/>
    <property type="match status" value="1"/>
</dbReference>
<dbReference type="InterPro" id="IPR002797">
    <property type="entry name" value="Polysacc_synth"/>
</dbReference>
<feature type="transmembrane region" description="Helical" evidence="6">
    <location>
        <begin position="20"/>
        <end position="40"/>
    </location>
</feature>
<keyword evidence="2" id="KW-1003">Cell membrane</keyword>
<feature type="transmembrane region" description="Helical" evidence="6">
    <location>
        <begin position="361"/>
        <end position="381"/>
    </location>
</feature>
<evidence type="ECO:0000256" key="6">
    <source>
        <dbReference type="SAM" id="Phobius"/>
    </source>
</evidence>
<name>A0ABZ0PE86_9PROT</name>
<dbReference type="InterPro" id="IPR050833">
    <property type="entry name" value="Poly_Biosynth_Transport"/>
</dbReference>
<accession>A0ABZ0PE86</accession>
<feature type="transmembrane region" description="Helical" evidence="6">
    <location>
        <begin position="52"/>
        <end position="71"/>
    </location>
</feature>
<evidence type="ECO:0000256" key="5">
    <source>
        <dbReference type="ARBA" id="ARBA00023136"/>
    </source>
</evidence>
<gene>
    <name evidence="7" type="ORF">R9Z33_15910</name>
</gene>
<feature type="transmembrane region" description="Helical" evidence="6">
    <location>
        <begin position="152"/>
        <end position="174"/>
    </location>
</feature>
<feature type="transmembrane region" description="Helical" evidence="6">
    <location>
        <begin position="92"/>
        <end position="114"/>
    </location>
</feature>
<dbReference type="RefSeq" id="WP_318647560.1">
    <property type="nucleotide sequence ID" value="NZ_CP137852.1"/>
</dbReference>
<comment type="subcellular location">
    <subcellularLocation>
        <location evidence="1">Cell membrane</location>
        <topology evidence="1">Multi-pass membrane protein</topology>
    </subcellularLocation>
</comment>
<keyword evidence="4 6" id="KW-1133">Transmembrane helix</keyword>
<dbReference type="PANTHER" id="PTHR30250">
    <property type="entry name" value="PST FAMILY PREDICTED COLANIC ACID TRANSPORTER"/>
    <property type="match status" value="1"/>
</dbReference>
<keyword evidence="5 6" id="KW-0472">Membrane</keyword>
<keyword evidence="8" id="KW-1185">Reference proteome</keyword>
<feature type="transmembrane region" description="Helical" evidence="6">
    <location>
        <begin position="419"/>
        <end position="435"/>
    </location>
</feature>
<evidence type="ECO:0000256" key="1">
    <source>
        <dbReference type="ARBA" id="ARBA00004651"/>
    </source>
</evidence>
<feature type="transmembrane region" description="Helical" evidence="6">
    <location>
        <begin position="218"/>
        <end position="235"/>
    </location>
</feature>
<evidence type="ECO:0000256" key="4">
    <source>
        <dbReference type="ARBA" id="ARBA00022989"/>
    </source>
</evidence>
<reference evidence="7 8" key="1">
    <citation type="submission" date="2023-11" db="EMBL/GenBank/DDBJ databases">
        <title>Arctic aerobic anoxygenic photoheterotroph Sediminicoccus rosea KRV36 adapts its photosynthesis to long days of polar summer.</title>
        <authorList>
            <person name="Tomasch J."/>
            <person name="Kopejtka K."/>
            <person name="Bily T."/>
            <person name="Gardiner A.T."/>
            <person name="Gardian Z."/>
            <person name="Shivaramu S."/>
            <person name="Koblizek M."/>
            <person name="Engelhardt F."/>
            <person name="Kaftan D."/>
        </authorList>
    </citation>
    <scope>NUCLEOTIDE SEQUENCE [LARGE SCALE GENOMIC DNA]</scope>
    <source>
        <strain evidence="7 8">R-30</strain>
    </source>
</reference>
<feature type="transmembrane region" description="Helical" evidence="6">
    <location>
        <begin position="296"/>
        <end position="321"/>
    </location>
</feature>
<feature type="transmembrane region" description="Helical" evidence="6">
    <location>
        <begin position="126"/>
        <end position="145"/>
    </location>
</feature>
<dbReference type="Proteomes" id="UP001305521">
    <property type="component" value="Chromosome"/>
</dbReference>
<keyword evidence="3 6" id="KW-0812">Transmembrane</keyword>
<evidence type="ECO:0000256" key="3">
    <source>
        <dbReference type="ARBA" id="ARBA00022692"/>
    </source>
</evidence>
<proteinExistence type="predicted"/>
<evidence type="ECO:0000313" key="8">
    <source>
        <dbReference type="Proteomes" id="UP001305521"/>
    </source>
</evidence>
<evidence type="ECO:0000313" key="7">
    <source>
        <dbReference type="EMBL" id="WPB83586.1"/>
    </source>
</evidence>
<sequence>MPKTALHALARLPAPLRAAALYAVAIAWTKALSLLLLPLLTGYLEPAEFARLELLSSAAEIAALLAGAGLVDTLYRFASSPGREGMAMAARVLGLGVLLAGLGLIIAVLLAPAGALLPLPAPPIEVTLLGAAVAMEAVIGVPLAWMRMQGRALAWSVVMVVRGTAQAGLAAALLWSGYGVAGVLAAGAVAAGFTALLLVLRQSRETGLALEPRIWPRLLVYGLPLTGGGLASFALGTADRWLLAGAVTPEALAHYALAAKIAMVSALLTQPFELWWYPRRIGLLEAEHGHRQTTQVVGMGGALVVLAAAGTALGGPVLIQLATPPAYHAAVSYLPWLCAALAMQSLGSLVNVGCYMGRTGALPMLVNGAAGVVAILAYLVLIPSHGVMGAIIATLLAQGVRLGLFLWFSQRRVRLDYRLGRLAILSALCILALGLPLPLGAILLGLGCIPFAMALGLLPAPRLPQRQAMHG</sequence>
<dbReference type="EMBL" id="CP137852">
    <property type="protein sequence ID" value="WPB83586.1"/>
    <property type="molecule type" value="Genomic_DNA"/>
</dbReference>
<dbReference type="Pfam" id="PF01943">
    <property type="entry name" value="Polysacc_synt"/>
    <property type="match status" value="1"/>
</dbReference>
<feature type="transmembrane region" description="Helical" evidence="6">
    <location>
        <begin position="180"/>
        <end position="198"/>
    </location>
</feature>
<protein>
    <submittedName>
        <fullName evidence="7">Lipopolysaccharide biosynthesis protein</fullName>
    </submittedName>
</protein>
<feature type="transmembrane region" description="Helical" evidence="6">
    <location>
        <begin position="255"/>
        <end position="276"/>
    </location>
</feature>
<organism evidence="7 8">
    <name type="scientific">Sediminicoccus rosea</name>
    <dbReference type="NCBI Taxonomy" id="1225128"/>
    <lineage>
        <taxon>Bacteria</taxon>
        <taxon>Pseudomonadati</taxon>
        <taxon>Pseudomonadota</taxon>
        <taxon>Alphaproteobacteria</taxon>
        <taxon>Acetobacterales</taxon>
        <taxon>Roseomonadaceae</taxon>
        <taxon>Sediminicoccus</taxon>
    </lineage>
</organism>
<evidence type="ECO:0000256" key="2">
    <source>
        <dbReference type="ARBA" id="ARBA00022475"/>
    </source>
</evidence>
<feature type="transmembrane region" description="Helical" evidence="6">
    <location>
        <begin position="387"/>
        <end position="407"/>
    </location>
</feature>
<feature type="transmembrane region" description="Helical" evidence="6">
    <location>
        <begin position="333"/>
        <end position="354"/>
    </location>
</feature>